<organism evidence="1 2">
    <name type="scientific">Paxillus rubicundulus Ve08.2h10</name>
    <dbReference type="NCBI Taxonomy" id="930991"/>
    <lineage>
        <taxon>Eukaryota</taxon>
        <taxon>Fungi</taxon>
        <taxon>Dikarya</taxon>
        <taxon>Basidiomycota</taxon>
        <taxon>Agaricomycotina</taxon>
        <taxon>Agaricomycetes</taxon>
        <taxon>Agaricomycetidae</taxon>
        <taxon>Boletales</taxon>
        <taxon>Paxilineae</taxon>
        <taxon>Paxillaceae</taxon>
        <taxon>Paxillus</taxon>
    </lineage>
</organism>
<dbReference type="AlphaFoldDB" id="A0A0D0DBF4"/>
<keyword evidence="2" id="KW-1185">Reference proteome</keyword>
<dbReference type="EMBL" id="KN825104">
    <property type="protein sequence ID" value="KIK94467.1"/>
    <property type="molecule type" value="Genomic_DNA"/>
</dbReference>
<name>A0A0D0DBF4_9AGAM</name>
<proteinExistence type="predicted"/>
<gene>
    <name evidence="1" type="ORF">PAXRUDRAFT_827963</name>
</gene>
<dbReference type="HOGENOM" id="CLU_2740783_0_0_1"/>
<sequence>MEQQGSHPGRPITRLQFTRHMEMEEMRQVRGGRCPARTTIEVKRKVQEIDQVKYLQINFGTGTHGFQKSAA</sequence>
<protein>
    <submittedName>
        <fullName evidence="1">Uncharacterized protein</fullName>
    </submittedName>
</protein>
<reference evidence="1 2" key="1">
    <citation type="submission" date="2014-04" db="EMBL/GenBank/DDBJ databases">
        <authorList>
            <consortium name="DOE Joint Genome Institute"/>
            <person name="Kuo A."/>
            <person name="Kohler A."/>
            <person name="Jargeat P."/>
            <person name="Nagy L.G."/>
            <person name="Floudas D."/>
            <person name="Copeland A."/>
            <person name="Barry K.W."/>
            <person name="Cichocki N."/>
            <person name="Veneault-Fourrey C."/>
            <person name="LaButti K."/>
            <person name="Lindquist E.A."/>
            <person name="Lipzen A."/>
            <person name="Lundell T."/>
            <person name="Morin E."/>
            <person name="Murat C."/>
            <person name="Sun H."/>
            <person name="Tunlid A."/>
            <person name="Henrissat B."/>
            <person name="Grigoriev I.V."/>
            <person name="Hibbett D.S."/>
            <person name="Martin F."/>
            <person name="Nordberg H.P."/>
            <person name="Cantor M.N."/>
            <person name="Hua S.X."/>
        </authorList>
    </citation>
    <scope>NUCLEOTIDE SEQUENCE [LARGE SCALE GENOMIC DNA]</scope>
    <source>
        <strain evidence="1 2">Ve08.2h10</strain>
    </source>
</reference>
<accession>A0A0D0DBF4</accession>
<dbReference type="Proteomes" id="UP000054538">
    <property type="component" value="Unassembled WGS sequence"/>
</dbReference>
<evidence type="ECO:0000313" key="2">
    <source>
        <dbReference type="Proteomes" id="UP000054538"/>
    </source>
</evidence>
<reference evidence="2" key="2">
    <citation type="submission" date="2015-01" db="EMBL/GenBank/DDBJ databases">
        <title>Evolutionary Origins and Diversification of the Mycorrhizal Mutualists.</title>
        <authorList>
            <consortium name="DOE Joint Genome Institute"/>
            <consortium name="Mycorrhizal Genomics Consortium"/>
            <person name="Kohler A."/>
            <person name="Kuo A."/>
            <person name="Nagy L.G."/>
            <person name="Floudas D."/>
            <person name="Copeland A."/>
            <person name="Barry K.W."/>
            <person name="Cichocki N."/>
            <person name="Veneault-Fourrey C."/>
            <person name="LaButti K."/>
            <person name="Lindquist E.A."/>
            <person name="Lipzen A."/>
            <person name="Lundell T."/>
            <person name="Morin E."/>
            <person name="Murat C."/>
            <person name="Riley R."/>
            <person name="Ohm R."/>
            <person name="Sun H."/>
            <person name="Tunlid A."/>
            <person name="Henrissat B."/>
            <person name="Grigoriev I.V."/>
            <person name="Hibbett D.S."/>
            <person name="Martin F."/>
        </authorList>
    </citation>
    <scope>NUCLEOTIDE SEQUENCE [LARGE SCALE GENOMIC DNA]</scope>
    <source>
        <strain evidence="2">Ve08.2h10</strain>
    </source>
</reference>
<evidence type="ECO:0000313" key="1">
    <source>
        <dbReference type="EMBL" id="KIK94467.1"/>
    </source>
</evidence>
<dbReference type="InParanoid" id="A0A0D0DBF4"/>